<evidence type="ECO:0000256" key="9">
    <source>
        <dbReference type="SAM" id="MobiDB-lite"/>
    </source>
</evidence>
<dbReference type="InterPro" id="IPR025669">
    <property type="entry name" value="AAA_dom"/>
</dbReference>
<accession>A0A850RHZ7</accession>
<comment type="catalytic activity">
    <reaction evidence="8">
        <text>L-tyrosyl-[protein] + ATP = O-phospho-L-tyrosyl-[protein] + ADP + H(+)</text>
        <dbReference type="Rhea" id="RHEA:10596"/>
        <dbReference type="Rhea" id="RHEA-COMP:10136"/>
        <dbReference type="Rhea" id="RHEA-COMP:20101"/>
        <dbReference type="ChEBI" id="CHEBI:15378"/>
        <dbReference type="ChEBI" id="CHEBI:30616"/>
        <dbReference type="ChEBI" id="CHEBI:46858"/>
        <dbReference type="ChEBI" id="CHEBI:61978"/>
        <dbReference type="ChEBI" id="CHEBI:456216"/>
        <dbReference type="EC" id="2.7.10.2"/>
    </reaction>
</comment>
<evidence type="ECO:0000256" key="6">
    <source>
        <dbReference type="ARBA" id="ARBA00022840"/>
    </source>
</evidence>
<keyword evidence="7" id="KW-0829">Tyrosine-protein kinase</keyword>
<dbReference type="PANTHER" id="PTHR32309:SF13">
    <property type="entry name" value="FERRIC ENTEROBACTIN TRANSPORT PROTEIN FEPE"/>
    <property type="match status" value="1"/>
</dbReference>
<sequence>MERLRKAMERARADRQRVIQPQPAPTPDRESSTSAPREADGSGVQIRYTRTARVAVDPHSLQNGRILLREDHPDLAGLHEGVADAYKILRTQILHRMRAKSCRTLAITSPGVGDGKTTTSINLAISLARDVNQTVLLVDFDLKRPSIGRYFTGRESLGLIECLTGDVELPDVLINPGIERLVILPGGKRIRHSSELLSSPRVVQLVEELKSRYEDRLILFDMPPLFAGDDVIAFLPHVDAVMLVVEDGKVSRTQLDHAGELLGEKCIGMVLNKADSGSTSPGYYY</sequence>
<dbReference type="GO" id="GO:0005886">
    <property type="term" value="C:plasma membrane"/>
    <property type="evidence" value="ECO:0007669"/>
    <property type="project" value="TreeGrafter"/>
</dbReference>
<comment type="similarity">
    <text evidence="1">Belongs to the CpsD/CapB family.</text>
</comment>
<evidence type="ECO:0000256" key="3">
    <source>
        <dbReference type="ARBA" id="ARBA00022679"/>
    </source>
</evidence>
<keyword evidence="4" id="KW-0547">Nucleotide-binding</keyword>
<evidence type="ECO:0000256" key="7">
    <source>
        <dbReference type="ARBA" id="ARBA00023137"/>
    </source>
</evidence>
<dbReference type="SUPFAM" id="SSF52540">
    <property type="entry name" value="P-loop containing nucleoside triphosphate hydrolases"/>
    <property type="match status" value="1"/>
</dbReference>
<keyword evidence="5 11" id="KW-0418">Kinase</keyword>
<evidence type="ECO:0000256" key="4">
    <source>
        <dbReference type="ARBA" id="ARBA00022741"/>
    </source>
</evidence>
<dbReference type="Pfam" id="PF13614">
    <property type="entry name" value="AAA_31"/>
    <property type="match status" value="1"/>
</dbReference>
<organism evidence="11 12">
    <name type="scientific">Allochromatium humboldtianum</name>
    <dbReference type="NCBI Taxonomy" id="504901"/>
    <lineage>
        <taxon>Bacteria</taxon>
        <taxon>Pseudomonadati</taxon>
        <taxon>Pseudomonadota</taxon>
        <taxon>Gammaproteobacteria</taxon>
        <taxon>Chromatiales</taxon>
        <taxon>Chromatiaceae</taxon>
        <taxon>Allochromatium</taxon>
    </lineage>
</organism>
<dbReference type="PANTHER" id="PTHR32309">
    <property type="entry name" value="TYROSINE-PROTEIN KINASE"/>
    <property type="match status" value="1"/>
</dbReference>
<evidence type="ECO:0000256" key="8">
    <source>
        <dbReference type="ARBA" id="ARBA00051245"/>
    </source>
</evidence>
<comment type="caution">
    <text evidence="11">The sequence shown here is derived from an EMBL/GenBank/DDBJ whole genome shotgun (WGS) entry which is preliminary data.</text>
</comment>
<name>A0A850RHZ7_9GAMM</name>
<evidence type="ECO:0000259" key="10">
    <source>
        <dbReference type="Pfam" id="PF13614"/>
    </source>
</evidence>
<dbReference type="GO" id="GO:0004713">
    <property type="term" value="F:protein tyrosine kinase activity"/>
    <property type="evidence" value="ECO:0007669"/>
    <property type="project" value="TreeGrafter"/>
</dbReference>
<keyword evidence="3" id="KW-0808">Transferase</keyword>
<dbReference type="Proteomes" id="UP000592294">
    <property type="component" value="Unassembled WGS sequence"/>
</dbReference>
<feature type="domain" description="AAA" evidence="10">
    <location>
        <begin position="105"/>
        <end position="226"/>
    </location>
</feature>
<evidence type="ECO:0000313" key="11">
    <source>
        <dbReference type="EMBL" id="NVZ09221.1"/>
    </source>
</evidence>
<evidence type="ECO:0000256" key="2">
    <source>
        <dbReference type="ARBA" id="ARBA00011903"/>
    </source>
</evidence>
<evidence type="ECO:0000256" key="1">
    <source>
        <dbReference type="ARBA" id="ARBA00007316"/>
    </source>
</evidence>
<gene>
    <name evidence="11" type="ORF">HW932_08090</name>
</gene>
<keyword evidence="6" id="KW-0067">ATP-binding</keyword>
<dbReference type="InterPro" id="IPR027417">
    <property type="entry name" value="P-loop_NTPase"/>
</dbReference>
<dbReference type="EMBL" id="JABZEO010000004">
    <property type="protein sequence ID" value="NVZ09221.1"/>
    <property type="molecule type" value="Genomic_DNA"/>
</dbReference>
<proteinExistence type="inferred from homology"/>
<dbReference type="InterPro" id="IPR050445">
    <property type="entry name" value="Bact_polysacc_biosynth/exp"/>
</dbReference>
<dbReference type="AlphaFoldDB" id="A0A850RHZ7"/>
<dbReference type="CDD" id="cd05387">
    <property type="entry name" value="BY-kinase"/>
    <property type="match status" value="1"/>
</dbReference>
<dbReference type="InterPro" id="IPR005702">
    <property type="entry name" value="Wzc-like_C"/>
</dbReference>
<evidence type="ECO:0000313" key="12">
    <source>
        <dbReference type="Proteomes" id="UP000592294"/>
    </source>
</evidence>
<feature type="region of interest" description="Disordered" evidence="9">
    <location>
        <begin position="1"/>
        <end position="45"/>
    </location>
</feature>
<reference evidence="11 12" key="1">
    <citation type="submission" date="2020-06" db="EMBL/GenBank/DDBJ databases">
        <title>Whole-genome sequence of Allochromatium humboldtianum DSM 21881, type strain.</title>
        <authorList>
            <person name="Kyndt J.A."/>
            <person name="Meyer T.E."/>
        </authorList>
    </citation>
    <scope>NUCLEOTIDE SEQUENCE [LARGE SCALE GENOMIC DNA]</scope>
    <source>
        <strain evidence="11 12">DSM 21881</strain>
    </source>
</reference>
<dbReference type="EC" id="2.7.10.2" evidence="2"/>
<evidence type="ECO:0000256" key="5">
    <source>
        <dbReference type="ARBA" id="ARBA00022777"/>
    </source>
</evidence>
<protein>
    <recommendedName>
        <fullName evidence="2">non-specific protein-tyrosine kinase</fullName>
        <ecNumber evidence="2">2.7.10.2</ecNumber>
    </recommendedName>
</protein>
<feature type="compositionally biased region" description="Basic and acidic residues" evidence="9">
    <location>
        <begin position="1"/>
        <end position="17"/>
    </location>
</feature>
<dbReference type="RefSeq" id="WP_176975979.1">
    <property type="nucleotide sequence ID" value="NZ_JABZEO010000004.1"/>
</dbReference>
<dbReference type="Gene3D" id="3.40.50.300">
    <property type="entry name" value="P-loop containing nucleotide triphosphate hydrolases"/>
    <property type="match status" value="1"/>
</dbReference>
<keyword evidence="12" id="KW-1185">Reference proteome</keyword>